<feature type="transmembrane region" description="Helical" evidence="11">
    <location>
        <begin position="321"/>
        <end position="342"/>
    </location>
</feature>
<dbReference type="GO" id="GO:0046872">
    <property type="term" value="F:metal ion binding"/>
    <property type="evidence" value="ECO:0007669"/>
    <property type="project" value="UniProtKB-KW"/>
</dbReference>
<dbReference type="PANTHER" id="PTHR42837:SF2">
    <property type="entry name" value="MEMBRANE METALLOPROTEASE ARASP2, CHLOROPLASTIC-RELATED"/>
    <property type="match status" value="1"/>
</dbReference>
<dbReference type="EC" id="3.4.24.-" evidence="11"/>
<comment type="subcellular location">
    <subcellularLocation>
        <location evidence="2">Membrane</location>
        <topology evidence="2">Multi-pass membrane protein</topology>
    </subcellularLocation>
</comment>
<dbReference type="InterPro" id="IPR004387">
    <property type="entry name" value="Pept_M50_Zn"/>
</dbReference>
<evidence type="ECO:0000256" key="8">
    <source>
        <dbReference type="ARBA" id="ARBA00022989"/>
    </source>
</evidence>
<comment type="similarity">
    <text evidence="3 11">Belongs to the peptidase M50B family.</text>
</comment>
<dbReference type="PROSITE" id="PS50106">
    <property type="entry name" value="PDZ"/>
    <property type="match status" value="1"/>
</dbReference>
<evidence type="ECO:0000256" key="1">
    <source>
        <dbReference type="ARBA" id="ARBA00001947"/>
    </source>
</evidence>
<keyword evidence="15" id="KW-1185">Reference proteome</keyword>
<evidence type="ECO:0000259" key="12">
    <source>
        <dbReference type="PROSITE" id="PS50106"/>
    </source>
</evidence>
<dbReference type="InterPro" id="IPR041489">
    <property type="entry name" value="PDZ_6"/>
</dbReference>
<feature type="transmembrane region" description="Helical" evidence="11">
    <location>
        <begin position="271"/>
        <end position="291"/>
    </location>
</feature>
<evidence type="ECO:0000256" key="7">
    <source>
        <dbReference type="ARBA" id="ARBA00022833"/>
    </source>
</evidence>
<evidence type="ECO:0000256" key="5">
    <source>
        <dbReference type="ARBA" id="ARBA00022692"/>
    </source>
</evidence>
<dbReference type="Proteomes" id="UP000196005">
    <property type="component" value="Chromosome"/>
</dbReference>
<keyword evidence="10 11" id="KW-0472">Membrane</keyword>
<dbReference type="CDD" id="cd23081">
    <property type="entry name" value="cpPDZ_EcRseP-like"/>
    <property type="match status" value="1"/>
</dbReference>
<dbReference type="GO" id="GO:0004222">
    <property type="term" value="F:metalloendopeptidase activity"/>
    <property type="evidence" value="ECO:0007669"/>
    <property type="project" value="InterPro"/>
</dbReference>
<keyword evidence="6 11" id="KW-0378">Hydrolase</keyword>
<dbReference type="Pfam" id="PF17820">
    <property type="entry name" value="PDZ_6"/>
    <property type="match status" value="1"/>
</dbReference>
<evidence type="ECO:0000313" key="14">
    <source>
        <dbReference type="EMBL" id="QIR77198.1"/>
    </source>
</evidence>
<evidence type="ECO:0000256" key="9">
    <source>
        <dbReference type="ARBA" id="ARBA00023049"/>
    </source>
</evidence>
<sequence>MGTLTSILVLSFLIFFHELGHFLAARFFGVHVEVFSIGFGKKIFSKIVGHTEYCLSLIPLGGYVQMKGQDDRDPTKVSYDADSYTTKAPWKRIIILFAGPFANFLLAFLLFLAVGTMGVTKFAPIIGKISPNSPALEAGLQENDRIVMINNELIETWDEVSILIQKNSGSMQMKVERAGSVQTIVLSPKISEYKNMFGETKQKKMIGVLPSGKTIEMVYSISELPGFAYEQTIKATTLILTSLQKLIEGVVSPKELGGIISIVQVTSEASAAGLVALFALTALISVNLGVLNLLPIPALDGGHIMFNAYEMLTKKAPSERVLTAMTSMGWIFLLSLMALSIFNDIYRLTNGN</sequence>
<dbReference type="InterPro" id="IPR008915">
    <property type="entry name" value="Peptidase_M50"/>
</dbReference>
<dbReference type="PANTHER" id="PTHR42837">
    <property type="entry name" value="REGULATOR OF SIGMA-E PROTEASE RSEP"/>
    <property type="match status" value="1"/>
</dbReference>
<dbReference type="SMART" id="SM00228">
    <property type="entry name" value="PDZ"/>
    <property type="match status" value="1"/>
</dbReference>
<evidence type="ECO:0000313" key="13">
    <source>
        <dbReference type="EMBL" id="ARU48677.1"/>
    </source>
</evidence>
<keyword evidence="9 11" id="KW-0482">Metalloprotease</keyword>
<dbReference type="InterPro" id="IPR036034">
    <property type="entry name" value="PDZ_sf"/>
</dbReference>
<keyword evidence="7 11" id="KW-0862">Zinc</keyword>
<dbReference type="OrthoDB" id="9782003at2"/>
<dbReference type="Proteomes" id="UP000502831">
    <property type="component" value="Chromosome"/>
</dbReference>
<evidence type="ECO:0000256" key="6">
    <source>
        <dbReference type="ARBA" id="ARBA00022801"/>
    </source>
</evidence>
<dbReference type="NCBIfam" id="TIGR00054">
    <property type="entry name" value="RIP metalloprotease RseP"/>
    <property type="match status" value="1"/>
</dbReference>
<dbReference type="KEGG" id="suls:Sdiek1_1514"/>
<feature type="domain" description="PDZ" evidence="12">
    <location>
        <begin position="115"/>
        <end position="179"/>
    </location>
</feature>
<dbReference type="Pfam" id="PF02163">
    <property type="entry name" value="Peptidase_M50"/>
    <property type="match status" value="1"/>
</dbReference>
<keyword evidence="4" id="KW-0645">Protease</keyword>
<dbReference type="EMBL" id="CP039734">
    <property type="protein sequence ID" value="QIR77198.1"/>
    <property type="molecule type" value="Genomic_DNA"/>
</dbReference>
<dbReference type="EMBL" id="CP021416">
    <property type="protein sequence ID" value="ARU48677.1"/>
    <property type="molecule type" value="Genomic_DNA"/>
</dbReference>
<reference evidence="13" key="3">
    <citation type="journal article" date="2018" name="FEMS Microbiol. Ecol.">
        <title>Coexistence of two distinct Sulfurospirillum populations respiring tetrachloroethene-genomic and kinetic considerations. .</title>
        <authorList>
            <person name="Buttet G.F."/>
            <person name="Murray A.M."/>
            <person name="Goris T."/>
            <person name="Burion M."/>
            <person name="Jin B."/>
            <person name="Rolle M."/>
            <person name="Holliger C."/>
            <person name="Maillard J."/>
        </authorList>
    </citation>
    <scope>NUCLEOTIDE SEQUENCE</scope>
    <source>
        <strain evidence="13">SL2-1</strain>
    </source>
</reference>
<comment type="cofactor">
    <cofactor evidence="1 11">
        <name>Zn(2+)</name>
        <dbReference type="ChEBI" id="CHEBI:29105"/>
    </cofactor>
</comment>
<reference evidence="14" key="4">
    <citation type="submission" date="2020-08" db="EMBL/GenBank/DDBJ databases">
        <authorList>
            <person name="Yang Y."/>
            <person name="Huo L."/>
            <person name="Yan J."/>
        </authorList>
    </citation>
    <scope>NUCLEOTIDE SEQUENCE</scope>
    <source>
        <strain evidence="14">ACSDCE</strain>
    </source>
</reference>
<evidence type="ECO:0000256" key="11">
    <source>
        <dbReference type="RuleBase" id="RU362031"/>
    </source>
</evidence>
<evidence type="ECO:0000256" key="10">
    <source>
        <dbReference type="ARBA" id="ARBA00023136"/>
    </source>
</evidence>
<organism evidence="13 15">
    <name type="scientific">Sulfurospirillum diekertiae</name>
    <dbReference type="NCBI Taxonomy" id="1854492"/>
    <lineage>
        <taxon>Bacteria</taxon>
        <taxon>Pseudomonadati</taxon>
        <taxon>Campylobacterota</taxon>
        <taxon>Epsilonproteobacteria</taxon>
        <taxon>Campylobacterales</taxon>
        <taxon>Sulfurospirillaceae</taxon>
        <taxon>Sulfurospirillum</taxon>
    </lineage>
</organism>
<name>A0A1Y0HKM4_9BACT</name>
<keyword evidence="11" id="KW-0479">Metal-binding</keyword>
<evidence type="ECO:0000256" key="3">
    <source>
        <dbReference type="ARBA" id="ARBA00007931"/>
    </source>
</evidence>
<dbReference type="RefSeq" id="WP_087438601.1">
    <property type="nucleotide sequence ID" value="NZ_CP021416.1"/>
</dbReference>
<evidence type="ECO:0000256" key="2">
    <source>
        <dbReference type="ARBA" id="ARBA00004141"/>
    </source>
</evidence>
<feature type="transmembrane region" description="Helical" evidence="11">
    <location>
        <begin position="93"/>
        <end position="114"/>
    </location>
</feature>
<gene>
    <name evidence="14" type="primary">rseP</name>
    <name evidence="14" type="ORF">FA584_13730</name>
    <name evidence="13" type="ORF">Sdiek1_1514</name>
</gene>
<dbReference type="SUPFAM" id="SSF50156">
    <property type="entry name" value="PDZ domain-like"/>
    <property type="match status" value="1"/>
</dbReference>
<reference evidence="15" key="2">
    <citation type="submission" date="2017-05" db="EMBL/GenBank/DDBJ databases">
        <title>Dechlorination kinetics govern the competition between two new strains of the genus Sulfurospirillum.</title>
        <authorList>
            <person name="Buttet G.F."/>
            <person name="Murray A.M."/>
            <person name="Goris T."/>
            <person name="Burion M."/>
            <person name="Lin B."/>
            <person name="Rolle M."/>
            <person name="Maillard J."/>
        </authorList>
    </citation>
    <scope>NUCLEOTIDE SEQUENCE [LARGE SCALE GENOMIC DNA]</scope>
    <source>
        <strain evidence="15">SL2-1</strain>
    </source>
</reference>
<dbReference type="CDD" id="cd06163">
    <property type="entry name" value="S2P-M50_PDZ_RseP-like"/>
    <property type="match status" value="1"/>
</dbReference>
<accession>A0A6G9VW17</accession>
<protein>
    <recommendedName>
        <fullName evidence="11">Zinc metalloprotease</fullName>
        <ecNumber evidence="11">3.4.24.-</ecNumber>
    </recommendedName>
</protein>
<reference evidence="14 16" key="1">
    <citation type="journal article" date="2017" name="Environ. Sci. Technol.">
        <title>Organohalide Respiration with Chlorinated Ethenes under Low pH Conditions.</title>
        <authorList>
            <person name="Yang Y."/>
            <person name="Capiro N.L."/>
            <person name="Marcet T.F."/>
            <person name="Yan J."/>
            <person name="Pennell K.D."/>
            <person name="Loffler F.E."/>
        </authorList>
    </citation>
    <scope>NUCLEOTIDE SEQUENCE [LARGE SCALE GENOMIC DNA]</scope>
    <source>
        <strain evidence="14 16">ACSDCE</strain>
    </source>
</reference>
<dbReference type="AlphaFoldDB" id="A0A1Y0HKM4"/>
<evidence type="ECO:0000313" key="16">
    <source>
        <dbReference type="Proteomes" id="UP000502831"/>
    </source>
</evidence>
<keyword evidence="8 11" id="KW-1133">Transmembrane helix</keyword>
<evidence type="ECO:0000313" key="15">
    <source>
        <dbReference type="Proteomes" id="UP000196005"/>
    </source>
</evidence>
<keyword evidence="5 11" id="KW-0812">Transmembrane</keyword>
<proteinExistence type="inferred from homology"/>
<evidence type="ECO:0000256" key="4">
    <source>
        <dbReference type="ARBA" id="ARBA00022670"/>
    </source>
</evidence>
<accession>A0A1Y0HKM4</accession>
<dbReference type="GO" id="GO:0006508">
    <property type="term" value="P:proteolysis"/>
    <property type="evidence" value="ECO:0007669"/>
    <property type="project" value="UniProtKB-KW"/>
</dbReference>
<dbReference type="InterPro" id="IPR001478">
    <property type="entry name" value="PDZ"/>
</dbReference>
<dbReference type="Gene3D" id="2.30.42.10">
    <property type="match status" value="1"/>
</dbReference>
<dbReference type="GO" id="GO:0016020">
    <property type="term" value="C:membrane"/>
    <property type="evidence" value="ECO:0007669"/>
    <property type="project" value="UniProtKB-SubCell"/>
</dbReference>